<dbReference type="AlphaFoldDB" id="A0A1F5R7F9"/>
<reference evidence="2 3" key="1">
    <citation type="journal article" date="2016" name="Nat. Commun.">
        <title>Thousands of microbial genomes shed light on interconnected biogeochemical processes in an aquifer system.</title>
        <authorList>
            <person name="Anantharaman K."/>
            <person name="Brown C.T."/>
            <person name="Hug L.A."/>
            <person name="Sharon I."/>
            <person name="Castelle C.J."/>
            <person name="Probst A.J."/>
            <person name="Thomas B.C."/>
            <person name="Singh A."/>
            <person name="Wilkins M.J."/>
            <person name="Karaoz U."/>
            <person name="Brodie E.L."/>
            <person name="Williams K.H."/>
            <person name="Hubbard S.S."/>
            <person name="Banfield J.F."/>
        </authorList>
    </citation>
    <scope>NUCLEOTIDE SEQUENCE [LARGE SCALE GENOMIC DNA]</scope>
</reference>
<gene>
    <name evidence="2" type="ORF">A2024_02545</name>
</gene>
<proteinExistence type="predicted"/>
<dbReference type="InterPro" id="IPR004675">
    <property type="entry name" value="AhpD_core"/>
</dbReference>
<dbReference type="InterPro" id="IPR029032">
    <property type="entry name" value="AhpD-like"/>
</dbReference>
<evidence type="ECO:0000313" key="2">
    <source>
        <dbReference type="EMBL" id="OGF10384.1"/>
    </source>
</evidence>
<dbReference type="InterPro" id="IPR003779">
    <property type="entry name" value="CMD-like"/>
</dbReference>
<dbReference type="PANTHER" id="PTHR33930:SF2">
    <property type="entry name" value="BLR3452 PROTEIN"/>
    <property type="match status" value="1"/>
</dbReference>
<dbReference type="PANTHER" id="PTHR33930">
    <property type="entry name" value="ALKYL HYDROPEROXIDE REDUCTASE AHPD"/>
    <property type="match status" value="1"/>
</dbReference>
<sequence>MSEKIKQFNAYRSKMNDRILAAEHTGIKRFFNLDTAAYQDGALPGKTKEMLGLCASTVLRCNDCISYHVIQCKKLGVTQAEFDEIMNISLVVGGSITIPHIRKAYEMWDEGE</sequence>
<dbReference type="Proteomes" id="UP000177230">
    <property type="component" value="Unassembled WGS sequence"/>
</dbReference>
<organism evidence="2 3">
    <name type="scientific">Candidatus Edwardsbacteria bacterium GWF2_54_11</name>
    <dbReference type="NCBI Taxonomy" id="1817851"/>
    <lineage>
        <taxon>Bacteria</taxon>
        <taxon>Candidatus Edwardsiibacteriota</taxon>
    </lineage>
</organism>
<evidence type="ECO:0000259" key="1">
    <source>
        <dbReference type="Pfam" id="PF02627"/>
    </source>
</evidence>
<dbReference type="GO" id="GO:0051920">
    <property type="term" value="F:peroxiredoxin activity"/>
    <property type="evidence" value="ECO:0007669"/>
    <property type="project" value="InterPro"/>
</dbReference>
<keyword evidence="2" id="KW-0575">Peroxidase</keyword>
<dbReference type="EMBL" id="MFFM01000039">
    <property type="protein sequence ID" value="OGF10384.1"/>
    <property type="molecule type" value="Genomic_DNA"/>
</dbReference>
<name>A0A1F5R7F9_9BACT</name>
<evidence type="ECO:0000313" key="3">
    <source>
        <dbReference type="Proteomes" id="UP000177230"/>
    </source>
</evidence>
<keyword evidence="2" id="KW-0560">Oxidoreductase</keyword>
<dbReference type="SUPFAM" id="SSF69118">
    <property type="entry name" value="AhpD-like"/>
    <property type="match status" value="1"/>
</dbReference>
<comment type="caution">
    <text evidence="2">The sequence shown here is derived from an EMBL/GenBank/DDBJ whole genome shotgun (WGS) entry which is preliminary data.</text>
</comment>
<dbReference type="Gene3D" id="1.20.1290.10">
    <property type="entry name" value="AhpD-like"/>
    <property type="match status" value="1"/>
</dbReference>
<dbReference type="Pfam" id="PF02627">
    <property type="entry name" value="CMD"/>
    <property type="match status" value="1"/>
</dbReference>
<dbReference type="NCBIfam" id="TIGR00778">
    <property type="entry name" value="ahpD_dom"/>
    <property type="match status" value="1"/>
</dbReference>
<feature type="domain" description="Carboxymuconolactone decarboxylase-like" evidence="1">
    <location>
        <begin position="28"/>
        <end position="104"/>
    </location>
</feature>
<protein>
    <submittedName>
        <fullName evidence="2">Alkylhydroperoxidase</fullName>
    </submittedName>
</protein>
<accession>A0A1F5R7F9</accession>